<gene>
    <name evidence="1" type="ORF">FE785_06400</name>
</gene>
<accession>A0A4P9K5J0</accession>
<dbReference type="OrthoDB" id="6708494at2"/>
<keyword evidence="2" id="KW-1185">Reference proteome</keyword>
<dbReference type="EMBL" id="CP040602">
    <property type="protein sequence ID" value="QCU90284.1"/>
    <property type="molecule type" value="Genomic_DNA"/>
</dbReference>
<sequence>MINTESKLHKIYLGQMEEVTKRCDAVLVFLDAYKKSNNEMDFDSCVLQLRKALEALAYASIAPNKNAYQAFRSNAEKQNDYKKDYKASSILQALKRINVDFYPLPLIPAIQKGDGTWHYDRKAVDYLTDKRFVKIYDRLGKFLHADNPWDNNKNPQNLVSEIERTINEARELLELHATFIKTPEYKGVWVVCVPKDGSVPSLINAKVDGGFIVNKT</sequence>
<name>A0A4P9K5J0_9GAMM</name>
<evidence type="ECO:0000313" key="2">
    <source>
        <dbReference type="Proteomes" id="UP000304864"/>
    </source>
</evidence>
<organism evidence="1 2">
    <name type="scientific">Thiomicrorhabdus sediminis</name>
    <dbReference type="NCBI Taxonomy" id="2580412"/>
    <lineage>
        <taxon>Bacteria</taxon>
        <taxon>Pseudomonadati</taxon>
        <taxon>Pseudomonadota</taxon>
        <taxon>Gammaproteobacteria</taxon>
        <taxon>Thiotrichales</taxon>
        <taxon>Piscirickettsiaceae</taxon>
        <taxon>Thiomicrorhabdus</taxon>
    </lineage>
</organism>
<dbReference type="Proteomes" id="UP000304864">
    <property type="component" value="Chromosome"/>
</dbReference>
<evidence type="ECO:0000313" key="1">
    <source>
        <dbReference type="EMBL" id="QCU90284.1"/>
    </source>
</evidence>
<dbReference type="RefSeq" id="WP_138564959.1">
    <property type="nucleotide sequence ID" value="NZ_CP040602.1"/>
</dbReference>
<protein>
    <submittedName>
        <fullName evidence="1">Uncharacterized protein</fullName>
    </submittedName>
</protein>
<dbReference type="AlphaFoldDB" id="A0A4P9K5J0"/>
<dbReference type="KEGG" id="thig:FE785_06400"/>
<proteinExistence type="predicted"/>
<reference evidence="1 2" key="1">
    <citation type="submission" date="2019-05" db="EMBL/GenBank/DDBJ databases">
        <title>Thiomicrorhabdus sediminis sp. nov, a novel sulfur-oxidizing bacterium isolated from coastal sediment.</title>
        <authorList>
            <person name="Liu X."/>
        </authorList>
    </citation>
    <scope>NUCLEOTIDE SEQUENCE [LARGE SCALE GENOMIC DNA]</scope>
    <source>
        <strain evidence="1 2">G1</strain>
    </source>
</reference>